<feature type="compositionally biased region" description="Polar residues" evidence="1">
    <location>
        <begin position="1"/>
        <end position="11"/>
    </location>
</feature>
<evidence type="ECO:0000256" key="1">
    <source>
        <dbReference type="SAM" id="MobiDB-lite"/>
    </source>
</evidence>
<evidence type="ECO:0000313" key="3">
    <source>
        <dbReference type="EMBL" id="KAF2229079.1"/>
    </source>
</evidence>
<dbReference type="OrthoDB" id="3438983at2759"/>
<accession>A0A6A6GTY1</accession>
<protein>
    <recommendedName>
        <fullName evidence="2">DUF6590 domain-containing protein</fullName>
    </recommendedName>
</protein>
<organism evidence="3 4">
    <name type="scientific">Viridothelium virens</name>
    <name type="common">Speckled blister lichen</name>
    <name type="synonym">Trypethelium virens</name>
    <dbReference type="NCBI Taxonomy" id="1048519"/>
    <lineage>
        <taxon>Eukaryota</taxon>
        <taxon>Fungi</taxon>
        <taxon>Dikarya</taxon>
        <taxon>Ascomycota</taxon>
        <taxon>Pezizomycotina</taxon>
        <taxon>Dothideomycetes</taxon>
        <taxon>Dothideomycetes incertae sedis</taxon>
        <taxon>Trypetheliales</taxon>
        <taxon>Trypetheliaceae</taxon>
        <taxon>Viridothelium</taxon>
    </lineage>
</organism>
<feature type="domain" description="DUF6590" evidence="2">
    <location>
        <begin position="133"/>
        <end position="273"/>
    </location>
</feature>
<sequence length="324" mass="35705">MNLNTDWNAWTQHGDPGGQPDTAKNPNASSGRDGWVTIQGQVRSKATRANAVSNVPAMIPSSSFAQSGSVWNRRNPASRGACEGKYHQTSTLRQSTIAQSTLAPAIQPSYYGKSVWDQHPANENWFHGFASKERFEEGAIILAPYLEPLYNQKILPGDADRAETQIGAACAKHRPFILLSKSAEHFKAIPLYTYQGQGIGSKSPEVQAEHVSVARSGYPYKQQGPYKPLYLEPNCPWQVKETCVAHFTEVSTFSYSCPIKGLGYVKRESYVQLAELHLKNVHSSIGKKVSYMKEQLEARQNSQAPRRLGALAGMSVHRLTSVAA</sequence>
<evidence type="ECO:0000313" key="4">
    <source>
        <dbReference type="Proteomes" id="UP000800092"/>
    </source>
</evidence>
<proteinExistence type="predicted"/>
<dbReference type="Proteomes" id="UP000800092">
    <property type="component" value="Unassembled WGS sequence"/>
</dbReference>
<dbReference type="Pfam" id="PF20233">
    <property type="entry name" value="DUF6590"/>
    <property type="match status" value="1"/>
</dbReference>
<dbReference type="AlphaFoldDB" id="A0A6A6GTY1"/>
<gene>
    <name evidence="3" type="ORF">EV356DRAFT_581103</name>
</gene>
<dbReference type="EMBL" id="ML991876">
    <property type="protein sequence ID" value="KAF2229079.1"/>
    <property type="molecule type" value="Genomic_DNA"/>
</dbReference>
<dbReference type="InterPro" id="IPR046497">
    <property type="entry name" value="DUF6590"/>
</dbReference>
<evidence type="ECO:0000259" key="2">
    <source>
        <dbReference type="Pfam" id="PF20233"/>
    </source>
</evidence>
<reference evidence="3" key="1">
    <citation type="journal article" date="2020" name="Stud. Mycol.">
        <title>101 Dothideomycetes genomes: a test case for predicting lifestyles and emergence of pathogens.</title>
        <authorList>
            <person name="Haridas S."/>
            <person name="Albert R."/>
            <person name="Binder M."/>
            <person name="Bloem J."/>
            <person name="Labutti K."/>
            <person name="Salamov A."/>
            <person name="Andreopoulos B."/>
            <person name="Baker S."/>
            <person name="Barry K."/>
            <person name="Bills G."/>
            <person name="Bluhm B."/>
            <person name="Cannon C."/>
            <person name="Castanera R."/>
            <person name="Culley D."/>
            <person name="Daum C."/>
            <person name="Ezra D."/>
            <person name="Gonzalez J."/>
            <person name="Henrissat B."/>
            <person name="Kuo A."/>
            <person name="Liang C."/>
            <person name="Lipzen A."/>
            <person name="Lutzoni F."/>
            <person name="Magnuson J."/>
            <person name="Mondo S."/>
            <person name="Nolan M."/>
            <person name="Ohm R."/>
            <person name="Pangilinan J."/>
            <person name="Park H.-J."/>
            <person name="Ramirez L."/>
            <person name="Alfaro M."/>
            <person name="Sun H."/>
            <person name="Tritt A."/>
            <person name="Yoshinaga Y."/>
            <person name="Zwiers L.-H."/>
            <person name="Turgeon B."/>
            <person name="Goodwin S."/>
            <person name="Spatafora J."/>
            <person name="Crous P."/>
            <person name="Grigoriev I."/>
        </authorList>
    </citation>
    <scope>NUCLEOTIDE SEQUENCE</scope>
    <source>
        <strain evidence="3">Tuck. ex Michener</strain>
    </source>
</reference>
<feature type="region of interest" description="Disordered" evidence="1">
    <location>
        <begin position="1"/>
        <end position="33"/>
    </location>
</feature>
<keyword evidence="4" id="KW-1185">Reference proteome</keyword>
<name>A0A6A6GTY1_VIRVR</name>